<evidence type="ECO:0000313" key="3">
    <source>
        <dbReference type="Proteomes" id="UP000636949"/>
    </source>
</evidence>
<comment type="caution">
    <text evidence="2">The sequence shown here is derived from an EMBL/GenBank/DDBJ whole genome shotgun (WGS) entry which is preliminary data.</text>
</comment>
<reference evidence="2" key="2">
    <citation type="submission" date="2020-09" db="EMBL/GenBank/DDBJ databases">
        <authorList>
            <person name="Sun Q."/>
            <person name="Zhou Y."/>
        </authorList>
    </citation>
    <scope>NUCLEOTIDE SEQUENCE</scope>
    <source>
        <strain evidence="2">CGMCC 1.15758</strain>
    </source>
</reference>
<feature type="transmembrane region" description="Helical" evidence="1">
    <location>
        <begin position="73"/>
        <end position="91"/>
    </location>
</feature>
<feature type="transmembrane region" description="Helical" evidence="1">
    <location>
        <begin position="97"/>
        <end position="120"/>
    </location>
</feature>
<accession>A0A8J2Z597</accession>
<dbReference type="Proteomes" id="UP000636949">
    <property type="component" value="Unassembled WGS sequence"/>
</dbReference>
<dbReference type="OrthoDB" id="5640562at2"/>
<name>A0A8J2Z597_9GAMM</name>
<keyword evidence="1" id="KW-0812">Transmembrane</keyword>
<reference evidence="2" key="1">
    <citation type="journal article" date="2014" name="Int. J. Syst. Evol. Microbiol.">
        <title>Complete genome sequence of Corynebacterium casei LMG S-19264T (=DSM 44701T), isolated from a smear-ripened cheese.</title>
        <authorList>
            <consortium name="US DOE Joint Genome Institute (JGI-PGF)"/>
            <person name="Walter F."/>
            <person name="Albersmeier A."/>
            <person name="Kalinowski J."/>
            <person name="Ruckert C."/>
        </authorList>
    </citation>
    <scope>NUCLEOTIDE SEQUENCE</scope>
    <source>
        <strain evidence="2">CGMCC 1.15758</strain>
    </source>
</reference>
<sequence>MKKTKEKKTKVRFRRTKRIFLADAFHKQHRFIGNVFKSILKLKKSEHDMSYTDLAKSGIDETRISHIIKKFTFLLRLCLLLAVVIYFYALYLFIKGYILVGFIALSLMMLMLANAFKYHFWRYQLYRKKLGCTFHEWFVDLFKGGK</sequence>
<evidence type="ECO:0000313" key="2">
    <source>
        <dbReference type="EMBL" id="GGG00979.1"/>
    </source>
</evidence>
<dbReference type="EMBL" id="BMJS01000021">
    <property type="protein sequence ID" value="GGG00979.1"/>
    <property type="molecule type" value="Genomic_DNA"/>
</dbReference>
<evidence type="ECO:0000256" key="1">
    <source>
        <dbReference type="SAM" id="Phobius"/>
    </source>
</evidence>
<gene>
    <name evidence="2" type="ORF">GCM10010995_18000</name>
</gene>
<dbReference type="RefSeq" id="WP_117003074.1">
    <property type="nucleotide sequence ID" value="NZ_BMJS01000021.1"/>
</dbReference>
<keyword evidence="3" id="KW-1185">Reference proteome</keyword>
<keyword evidence="1" id="KW-0472">Membrane</keyword>
<protein>
    <recommendedName>
        <fullName evidence="4">Intracellular multiplication protein IcmV</fullName>
    </recommendedName>
</protein>
<proteinExistence type="predicted"/>
<evidence type="ECO:0008006" key="4">
    <source>
        <dbReference type="Google" id="ProtNLM"/>
    </source>
</evidence>
<keyword evidence="1" id="KW-1133">Transmembrane helix</keyword>
<organism evidence="2 3">
    <name type="scientific">Cysteiniphilum litorale</name>
    <dbReference type="NCBI Taxonomy" id="2056700"/>
    <lineage>
        <taxon>Bacteria</taxon>
        <taxon>Pseudomonadati</taxon>
        <taxon>Pseudomonadota</taxon>
        <taxon>Gammaproteobacteria</taxon>
        <taxon>Thiotrichales</taxon>
        <taxon>Fastidiosibacteraceae</taxon>
        <taxon>Cysteiniphilum</taxon>
    </lineage>
</organism>
<dbReference type="AlphaFoldDB" id="A0A8J2Z597"/>